<comment type="caution">
    <text evidence="10">The sequence shown here is derived from an EMBL/GenBank/DDBJ whole genome shotgun (WGS) entry which is preliminary data.</text>
</comment>
<evidence type="ECO:0000256" key="4">
    <source>
        <dbReference type="ARBA" id="ARBA00022563"/>
    </source>
</evidence>
<dbReference type="CDD" id="cd00209">
    <property type="entry name" value="DHFR"/>
    <property type="match status" value="1"/>
</dbReference>
<name>A0A840TXI9_9BACT</name>
<keyword evidence="11" id="KW-1185">Reference proteome</keyword>
<dbReference type="AlphaFoldDB" id="A0A840TXI9"/>
<evidence type="ECO:0000256" key="6">
    <source>
        <dbReference type="ARBA" id="ARBA00023002"/>
    </source>
</evidence>
<sequence>MHISLLVAVAENGVIGRDNQLIWRLPDDLKQFKRLTLGHPMIMGRKTYESIGKPLPGRTSIVITRDIHYAAQDVEVVHSLEEALEAARRSGTDEVFVIGGGEVYRQALPLADRLYLTEVHGAFEGDTFFTIPDENQWAETFQEHHPADERHTNSFDFRYLERKPVV</sequence>
<comment type="function">
    <text evidence="7 8">Key enzyme in folate metabolism. Catalyzes an essential reaction for de novo glycine and purine synthesis, and for DNA precursor synthesis.</text>
</comment>
<dbReference type="GO" id="GO:0046452">
    <property type="term" value="P:dihydrofolate metabolic process"/>
    <property type="evidence" value="ECO:0007669"/>
    <property type="project" value="TreeGrafter"/>
</dbReference>
<dbReference type="Pfam" id="PF00186">
    <property type="entry name" value="DHFR_1"/>
    <property type="match status" value="1"/>
</dbReference>
<dbReference type="GO" id="GO:0046654">
    <property type="term" value="P:tetrahydrofolate biosynthetic process"/>
    <property type="evidence" value="ECO:0007669"/>
    <property type="project" value="UniProtKB-UniPathway"/>
</dbReference>
<dbReference type="Proteomes" id="UP000557307">
    <property type="component" value="Unassembled WGS sequence"/>
</dbReference>
<evidence type="ECO:0000256" key="3">
    <source>
        <dbReference type="ARBA" id="ARBA00012856"/>
    </source>
</evidence>
<evidence type="ECO:0000256" key="2">
    <source>
        <dbReference type="ARBA" id="ARBA00009539"/>
    </source>
</evidence>
<evidence type="ECO:0000256" key="8">
    <source>
        <dbReference type="PIRNR" id="PIRNR000194"/>
    </source>
</evidence>
<evidence type="ECO:0000313" key="10">
    <source>
        <dbReference type="EMBL" id="MBB5285993.1"/>
    </source>
</evidence>
<dbReference type="GO" id="GO:0006730">
    <property type="term" value="P:one-carbon metabolic process"/>
    <property type="evidence" value="ECO:0007669"/>
    <property type="project" value="UniProtKB-KW"/>
</dbReference>
<dbReference type="GO" id="GO:0004146">
    <property type="term" value="F:dihydrofolate reductase activity"/>
    <property type="evidence" value="ECO:0007669"/>
    <property type="project" value="UniProtKB-EC"/>
</dbReference>
<keyword evidence="5 8" id="KW-0521">NADP</keyword>
<dbReference type="PRINTS" id="PR00070">
    <property type="entry name" value="DHFR"/>
</dbReference>
<organism evidence="10 11">
    <name type="scientific">Rhabdobacter roseus</name>
    <dbReference type="NCBI Taxonomy" id="1655419"/>
    <lineage>
        <taxon>Bacteria</taxon>
        <taxon>Pseudomonadati</taxon>
        <taxon>Bacteroidota</taxon>
        <taxon>Cytophagia</taxon>
        <taxon>Cytophagales</taxon>
        <taxon>Cytophagaceae</taxon>
        <taxon>Rhabdobacter</taxon>
    </lineage>
</organism>
<dbReference type="GO" id="GO:0046655">
    <property type="term" value="P:folic acid metabolic process"/>
    <property type="evidence" value="ECO:0007669"/>
    <property type="project" value="TreeGrafter"/>
</dbReference>
<dbReference type="PIRSF" id="PIRSF000194">
    <property type="entry name" value="DHFR"/>
    <property type="match status" value="1"/>
</dbReference>
<dbReference type="SUPFAM" id="SSF53597">
    <property type="entry name" value="Dihydrofolate reductase-like"/>
    <property type="match status" value="1"/>
</dbReference>
<reference evidence="10 11" key="1">
    <citation type="submission" date="2020-08" db="EMBL/GenBank/DDBJ databases">
        <title>Genomic Encyclopedia of Type Strains, Phase IV (KMG-IV): sequencing the most valuable type-strain genomes for metagenomic binning, comparative biology and taxonomic classification.</title>
        <authorList>
            <person name="Goeker M."/>
        </authorList>
    </citation>
    <scope>NUCLEOTIDE SEQUENCE [LARGE SCALE GENOMIC DNA]</scope>
    <source>
        <strain evidence="10 11">DSM 105074</strain>
    </source>
</reference>
<dbReference type="PANTHER" id="PTHR48069:SF3">
    <property type="entry name" value="DIHYDROFOLATE REDUCTASE"/>
    <property type="match status" value="1"/>
</dbReference>
<dbReference type="PROSITE" id="PS51330">
    <property type="entry name" value="DHFR_2"/>
    <property type="match status" value="1"/>
</dbReference>
<dbReference type="EMBL" id="JACHGF010000007">
    <property type="protein sequence ID" value="MBB5285993.1"/>
    <property type="molecule type" value="Genomic_DNA"/>
</dbReference>
<feature type="domain" description="DHFR" evidence="9">
    <location>
        <begin position="2"/>
        <end position="162"/>
    </location>
</feature>
<evidence type="ECO:0000256" key="1">
    <source>
        <dbReference type="ARBA" id="ARBA00004903"/>
    </source>
</evidence>
<dbReference type="GO" id="GO:0005829">
    <property type="term" value="C:cytosol"/>
    <property type="evidence" value="ECO:0007669"/>
    <property type="project" value="TreeGrafter"/>
</dbReference>
<dbReference type="GO" id="GO:0070401">
    <property type="term" value="F:NADP+ binding"/>
    <property type="evidence" value="ECO:0007669"/>
    <property type="project" value="UniProtKB-ARBA"/>
</dbReference>
<keyword evidence="4 8" id="KW-0554">One-carbon metabolism</keyword>
<dbReference type="InterPro" id="IPR012259">
    <property type="entry name" value="DHFR"/>
</dbReference>
<evidence type="ECO:0000256" key="5">
    <source>
        <dbReference type="ARBA" id="ARBA00022857"/>
    </source>
</evidence>
<evidence type="ECO:0000313" key="11">
    <source>
        <dbReference type="Proteomes" id="UP000557307"/>
    </source>
</evidence>
<dbReference type="UniPathway" id="UPA00077">
    <property type="reaction ID" value="UER00158"/>
</dbReference>
<comment type="similarity">
    <text evidence="2 8">Belongs to the dihydrofolate reductase family.</text>
</comment>
<keyword evidence="6 8" id="KW-0560">Oxidoreductase</keyword>
<evidence type="ECO:0000256" key="7">
    <source>
        <dbReference type="ARBA" id="ARBA00025067"/>
    </source>
</evidence>
<dbReference type="InterPro" id="IPR001796">
    <property type="entry name" value="DHFR_dom"/>
</dbReference>
<dbReference type="Gene3D" id="3.40.430.10">
    <property type="entry name" value="Dihydrofolate Reductase, subunit A"/>
    <property type="match status" value="1"/>
</dbReference>
<gene>
    <name evidence="10" type="ORF">HNQ92_004153</name>
</gene>
<dbReference type="EC" id="1.5.1.3" evidence="3 8"/>
<comment type="catalytic activity">
    <reaction evidence="8">
        <text>(6S)-5,6,7,8-tetrahydrofolate + NADP(+) = 7,8-dihydrofolate + NADPH + H(+)</text>
        <dbReference type="Rhea" id="RHEA:15009"/>
        <dbReference type="ChEBI" id="CHEBI:15378"/>
        <dbReference type="ChEBI" id="CHEBI:57451"/>
        <dbReference type="ChEBI" id="CHEBI:57453"/>
        <dbReference type="ChEBI" id="CHEBI:57783"/>
        <dbReference type="ChEBI" id="CHEBI:58349"/>
        <dbReference type="EC" id="1.5.1.3"/>
    </reaction>
</comment>
<comment type="pathway">
    <text evidence="1 8">Cofactor biosynthesis; tetrahydrofolate biosynthesis; 5,6,7,8-tetrahydrofolate from 7,8-dihydrofolate: step 1/1.</text>
</comment>
<proteinExistence type="inferred from homology"/>
<accession>A0A840TXI9</accession>
<dbReference type="PANTHER" id="PTHR48069">
    <property type="entry name" value="DIHYDROFOLATE REDUCTASE"/>
    <property type="match status" value="1"/>
</dbReference>
<dbReference type="FunFam" id="3.40.430.10:FF:000001">
    <property type="entry name" value="Dihydrofolate reductase"/>
    <property type="match status" value="1"/>
</dbReference>
<evidence type="ECO:0000259" key="9">
    <source>
        <dbReference type="PROSITE" id="PS51330"/>
    </source>
</evidence>
<protein>
    <recommendedName>
        <fullName evidence="3 8">Dihydrofolate reductase</fullName>
        <ecNumber evidence="3 8">1.5.1.3</ecNumber>
    </recommendedName>
</protein>
<dbReference type="InterPro" id="IPR024072">
    <property type="entry name" value="DHFR-like_dom_sf"/>
</dbReference>